<dbReference type="KEGG" id="osn:115218079"/>
<organism evidence="10 11">
    <name type="scientific">Octopus sinensis</name>
    <name type="common">East Asian common octopus</name>
    <dbReference type="NCBI Taxonomy" id="2607531"/>
    <lineage>
        <taxon>Eukaryota</taxon>
        <taxon>Metazoa</taxon>
        <taxon>Spiralia</taxon>
        <taxon>Lophotrochozoa</taxon>
        <taxon>Mollusca</taxon>
        <taxon>Cephalopoda</taxon>
        <taxon>Coleoidea</taxon>
        <taxon>Octopodiformes</taxon>
        <taxon>Octopoda</taxon>
        <taxon>Incirrata</taxon>
        <taxon>Octopodidae</taxon>
        <taxon>Octopus</taxon>
    </lineage>
</organism>
<feature type="chain" id="PRO_5028863185" description="Hyaluronidase" evidence="9">
    <location>
        <begin position="24"/>
        <end position="438"/>
    </location>
</feature>
<feature type="disulfide bond" evidence="7">
    <location>
        <begin position="421"/>
        <end position="430"/>
    </location>
</feature>
<comment type="similarity">
    <text evidence="1 5 8">Belongs to the glycosyl hydrolase 56 family.</text>
</comment>
<gene>
    <name evidence="11" type="primary">LOC115218079</name>
</gene>
<dbReference type="GO" id="GO:0030214">
    <property type="term" value="P:hyaluronan catabolic process"/>
    <property type="evidence" value="ECO:0007669"/>
    <property type="project" value="TreeGrafter"/>
</dbReference>
<dbReference type="GO" id="GO:0004415">
    <property type="term" value="F:hyalurononglucosaminidase activity"/>
    <property type="evidence" value="ECO:0007669"/>
    <property type="project" value="UniProtKB-UniRule"/>
</dbReference>
<evidence type="ECO:0000256" key="9">
    <source>
        <dbReference type="SAM" id="SignalP"/>
    </source>
</evidence>
<dbReference type="PANTHER" id="PTHR11769:SF35">
    <property type="entry name" value="HYALURONIDASE"/>
    <property type="match status" value="1"/>
</dbReference>
<keyword evidence="9" id="KW-0732">Signal</keyword>
<dbReference type="InterPro" id="IPR017853">
    <property type="entry name" value="GH"/>
</dbReference>
<evidence type="ECO:0000313" key="10">
    <source>
        <dbReference type="Proteomes" id="UP000515154"/>
    </source>
</evidence>
<protein>
    <recommendedName>
        <fullName evidence="8">Hyaluronidase</fullName>
        <ecNumber evidence="8">3.2.1.35</ecNumber>
    </recommendedName>
</protein>
<feature type="disulfide bond" evidence="7">
    <location>
        <begin position="44"/>
        <end position="325"/>
    </location>
</feature>
<dbReference type="Pfam" id="PF01630">
    <property type="entry name" value="Glyco_hydro_56"/>
    <property type="match status" value="1"/>
</dbReference>
<feature type="signal peptide" evidence="9">
    <location>
        <begin position="1"/>
        <end position="23"/>
    </location>
</feature>
<reference evidence="11" key="1">
    <citation type="submission" date="2025-08" db="UniProtKB">
        <authorList>
            <consortium name="RefSeq"/>
        </authorList>
    </citation>
    <scope>IDENTIFICATION</scope>
</reference>
<dbReference type="EC" id="3.2.1.35" evidence="8"/>
<dbReference type="Proteomes" id="UP000515154">
    <property type="component" value="Linkage group LG12"/>
</dbReference>
<dbReference type="Gene3D" id="3.20.20.70">
    <property type="entry name" value="Aldolase class I"/>
    <property type="match status" value="1"/>
</dbReference>
<feature type="active site" description="Proton donor" evidence="6">
    <location>
        <position position="132"/>
    </location>
</feature>
<feature type="disulfide bond" evidence="7">
    <location>
        <begin position="350"/>
        <end position="361"/>
    </location>
</feature>
<dbReference type="InterPro" id="IPR013785">
    <property type="entry name" value="Aldolase_TIM"/>
</dbReference>
<accession>A0A6P7SZW7</accession>
<dbReference type="GO" id="GO:0005975">
    <property type="term" value="P:carbohydrate metabolic process"/>
    <property type="evidence" value="ECO:0007669"/>
    <property type="project" value="UniProtKB-UniRule"/>
</dbReference>
<keyword evidence="2 8" id="KW-0378">Hydrolase</keyword>
<evidence type="ECO:0000256" key="5">
    <source>
        <dbReference type="PIRNR" id="PIRNR038193"/>
    </source>
</evidence>
<evidence type="ECO:0000256" key="7">
    <source>
        <dbReference type="PIRSR" id="PIRSR038193-3"/>
    </source>
</evidence>
<evidence type="ECO:0000256" key="8">
    <source>
        <dbReference type="RuleBase" id="RU610713"/>
    </source>
</evidence>
<evidence type="ECO:0000256" key="6">
    <source>
        <dbReference type="PIRSR" id="PIRSR038193-1"/>
    </source>
</evidence>
<dbReference type="InterPro" id="IPR018155">
    <property type="entry name" value="Hyaluronidase"/>
</dbReference>
<keyword evidence="3 7" id="KW-1015">Disulfide bond</keyword>
<sequence length="438" mass="51906">MLFLNHFFLLMTLSLLFMSHGTSLPETLFGKAFAVIWNGPTEKCETKYGITFNFSQYDIIDNTHDIFQGDKMVIFYNNQLGLYPYIMQNGNVINGGIPQKTNLKEHLKQEKEDVKATISAMNFTGPAVIDWENWRPLFQRNFGNKRIYQSASRKLVKRQHPTWNRSQINREAKIEFERAARELMESTLNLGEKLRNGARWGFYGFPRIYRKHLNKTRIDNDRLDWLFSSSTGLYPSIYLHSKYDSWQKKYNFVTNTLNETFRIYDKFCLRNKTIVVPYARFRYTKPEVFYVKNELMLSLLLPATIGSAGVVLWDSSLDFRNQRHCQLMKNYLTTTLGPFVKRLTETFQFCSESLCNGNGRCVQPPETINGRFRDVRKINTIGYYKRKYFERQEFKILLRMMNNDVSHTFERDIKKTFACKCYLGWKGKHCQFHQRSFQ</sequence>
<comment type="catalytic activity">
    <reaction evidence="8">
        <text>Random hydrolysis of (1-&gt;4)-linkages between N-acetyl-beta-D-glucosamine and D-glucuronate residues in hyaluronate.</text>
        <dbReference type="EC" id="3.2.1.35"/>
    </reaction>
</comment>
<evidence type="ECO:0000256" key="1">
    <source>
        <dbReference type="ARBA" id="ARBA00008871"/>
    </source>
</evidence>
<dbReference type="SUPFAM" id="SSF51445">
    <property type="entry name" value="(Trans)glycosidases"/>
    <property type="match status" value="1"/>
</dbReference>
<proteinExistence type="inferred from homology"/>
<evidence type="ECO:0000313" key="11">
    <source>
        <dbReference type="RefSeq" id="XP_029643715.2"/>
    </source>
</evidence>
<dbReference type="PIRSF" id="PIRSF038193">
    <property type="entry name" value="Hyaluronidase"/>
    <property type="match status" value="1"/>
</dbReference>
<dbReference type="PANTHER" id="PTHR11769">
    <property type="entry name" value="HYALURONIDASE"/>
    <property type="match status" value="1"/>
</dbReference>
<keyword evidence="4 8" id="KW-0326">Glycosidase</keyword>
<dbReference type="PRINTS" id="PR00846">
    <property type="entry name" value="GLHYDRLASE56"/>
</dbReference>
<evidence type="ECO:0000256" key="4">
    <source>
        <dbReference type="ARBA" id="ARBA00023295"/>
    </source>
</evidence>
<dbReference type="FunFam" id="3.20.20.70:FF:000065">
    <property type="entry name" value="Hyaluronidase"/>
    <property type="match status" value="1"/>
</dbReference>
<evidence type="ECO:0000256" key="3">
    <source>
        <dbReference type="ARBA" id="ARBA00023157"/>
    </source>
</evidence>
<evidence type="ECO:0000256" key="2">
    <source>
        <dbReference type="ARBA" id="ARBA00022801"/>
    </source>
</evidence>
<dbReference type="AlphaFoldDB" id="A0A6P7SZW7"/>
<feature type="disulfide bond" evidence="7">
    <location>
        <begin position="355"/>
        <end position="419"/>
    </location>
</feature>
<name>A0A6P7SZW7_9MOLL</name>
<keyword evidence="10" id="KW-1185">Reference proteome</keyword>
<dbReference type="RefSeq" id="XP_029643715.2">
    <property type="nucleotide sequence ID" value="XM_029787855.2"/>
</dbReference>